<evidence type="ECO:0000313" key="1">
    <source>
        <dbReference type="EMBL" id="MDQ2256172.1"/>
    </source>
</evidence>
<gene>
    <name evidence="1" type="ORF">RBJ67_08430</name>
</gene>
<dbReference type="PANTHER" id="PTHR42815:SF2">
    <property type="entry name" value="FAD-BINDING, PUTATIVE (AFU_ORTHOLOGUE AFUA_6G07600)-RELATED"/>
    <property type="match status" value="1"/>
</dbReference>
<protein>
    <submittedName>
        <fullName evidence="1">Pyridoxamine 5'-phosphate oxidase family protein</fullName>
    </submittedName>
</protein>
<dbReference type="InterPro" id="IPR012349">
    <property type="entry name" value="Split_barrel_FMN-bd"/>
</dbReference>
<name>A0AAW8H5C8_9ENTR</name>
<comment type="caution">
    <text evidence="1">The sequence shown here is derived from an EMBL/GenBank/DDBJ whole genome shotgun (WGS) entry which is preliminary data.</text>
</comment>
<dbReference type="Proteomes" id="UP001225042">
    <property type="component" value="Unassembled WGS sequence"/>
</dbReference>
<accession>A0AAW8H5C8</accession>
<sequence>MQQKRSVFHDGERAVQARAEVSGELLKRVESFVRSEMPLQHRHFFENLQMLFLGLLDSGGRPWCVPALGPQGFLVSPTPDTLEIHRDPILSCELGLDRSPGASVGVLGIDLISRRRNRMNGRIQRALTGAMSIRVDQSFGNCPQYIQTRQLSPGKDAPKAVSRRRGSITDPEVRRIIEAADTFFIASRAAGSLDGGSAGIDASHRGGRPGFLGINGDGTLSFPDFSGNRFFNTLGNIESDGRVGLFVPDFETGEAIVLTGRASIDWDPDRIKSFEGAERIVDVVPEEIWHASAALPALGPVSEQWPGLSATGTWNDARLAEPDQKQ</sequence>
<organism evidence="1 2">
    <name type="scientific">Enterobacter soli</name>
    <dbReference type="NCBI Taxonomy" id="885040"/>
    <lineage>
        <taxon>Bacteria</taxon>
        <taxon>Pseudomonadati</taxon>
        <taxon>Pseudomonadota</taxon>
        <taxon>Gammaproteobacteria</taxon>
        <taxon>Enterobacterales</taxon>
        <taxon>Enterobacteriaceae</taxon>
        <taxon>Enterobacter</taxon>
    </lineage>
</organism>
<proteinExistence type="predicted"/>
<evidence type="ECO:0000313" key="2">
    <source>
        <dbReference type="Proteomes" id="UP001225042"/>
    </source>
</evidence>
<dbReference type="SUPFAM" id="SSF50475">
    <property type="entry name" value="FMN-binding split barrel"/>
    <property type="match status" value="1"/>
</dbReference>
<dbReference type="AlphaFoldDB" id="A0AAW8H5C8"/>
<dbReference type="PANTHER" id="PTHR42815">
    <property type="entry name" value="FAD-BINDING, PUTATIVE (AFU_ORTHOLOGUE AFUA_6G07600)-RELATED"/>
    <property type="match status" value="1"/>
</dbReference>
<keyword evidence="2" id="KW-1185">Reference proteome</keyword>
<reference evidence="1 2" key="1">
    <citation type="submission" date="2023-08" db="EMBL/GenBank/DDBJ databases">
        <authorList>
            <person name="Dale J."/>
        </authorList>
    </citation>
    <scope>NUCLEOTIDE SEQUENCE [LARGE SCALE GENOMIC DNA]</scope>
    <source>
        <strain evidence="1 2">2023EL-00788</strain>
    </source>
</reference>
<dbReference type="Gene3D" id="2.30.110.10">
    <property type="entry name" value="Electron Transport, Fmn-binding Protein, Chain A"/>
    <property type="match status" value="1"/>
</dbReference>
<dbReference type="EMBL" id="JAVDKS010000003">
    <property type="protein sequence ID" value="MDQ2256172.1"/>
    <property type="molecule type" value="Genomic_DNA"/>
</dbReference>
<dbReference type="RefSeq" id="WP_306683730.1">
    <property type="nucleotide sequence ID" value="NZ_JAVDKR010000006.1"/>
</dbReference>